<dbReference type="KEGG" id="dli:dnl_44700"/>
<dbReference type="Gene3D" id="3.40.50.2300">
    <property type="match status" value="1"/>
</dbReference>
<dbReference type="SUPFAM" id="SSF47384">
    <property type="entry name" value="Homodimeric domain of signal transducing histidine kinase"/>
    <property type="match status" value="1"/>
</dbReference>
<evidence type="ECO:0000256" key="6">
    <source>
        <dbReference type="PROSITE-ProRule" id="PRU00169"/>
    </source>
</evidence>
<dbReference type="Gene3D" id="1.10.287.130">
    <property type="match status" value="1"/>
</dbReference>
<dbReference type="GO" id="GO:0005886">
    <property type="term" value="C:plasma membrane"/>
    <property type="evidence" value="ECO:0007669"/>
    <property type="project" value="TreeGrafter"/>
</dbReference>
<dbReference type="AlphaFoldDB" id="A0A975BBA1"/>
<dbReference type="CDD" id="cd00082">
    <property type="entry name" value="HisKA"/>
    <property type="match status" value="1"/>
</dbReference>
<evidence type="ECO:0000256" key="1">
    <source>
        <dbReference type="ARBA" id="ARBA00000085"/>
    </source>
</evidence>
<dbReference type="CDD" id="cd00075">
    <property type="entry name" value="HATPase"/>
    <property type="match status" value="1"/>
</dbReference>
<keyword evidence="4" id="KW-0808">Transferase</keyword>
<dbReference type="InterPro" id="IPR011006">
    <property type="entry name" value="CheY-like_superfamily"/>
</dbReference>
<comment type="catalytic activity">
    <reaction evidence="1">
        <text>ATP + protein L-histidine = ADP + protein N-phospho-L-histidine.</text>
        <dbReference type="EC" id="2.7.13.3"/>
    </reaction>
</comment>
<dbReference type="PANTHER" id="PTHR43047">
    <property type="entry name" value="TWO-COMPONENT HISTIDINE PROTEIN KINASE"/>
    <property type="match status" value="1"/>
</dbReference>
<gene>
    <name evidence="10" type="ORF">dnl_44700</name>
</gene>
<dbReference type="CDD" id="cd00156">
    <property type="entry name" value="REC"/>
    <property type="match status" value="1"/>
</dbReference>
<evidence type="ECO:0000256" key="2">
    <source>
        <dbReference type="ARBA" id="ARBA00012438"/>
    </source>
</evidence>
<dbReference type="InterPro" id="IPR003594">
    <property type="entry name" value="HATPase_dom"/>
</dbReference>
<dbReference type="InterPro" id="IPR004358">
    <property type="entry name" value="Sig_transdc_His_kin-like_C"/>
</dbReference>
<dbReference type="Proteomes" id="UP000663720">
    <property type="component" value="Chromosome"/>
</dbReference>
<dbReference type="InterPro" id="IPR001789">
    <property type="entry name" value="Sig_transdc_resp-reg_receiver"/>
</dbReference>
<proteinExistence type="predicted"/>
<dbReference type="SMART" id="SM00388">
    <property type="entry name" value="HisKA"/>
    <property type="match status" value="1"/>
</dbReference>
<dbReference type="InterPro" id="IPR005467">
    <property type="entry name" value="His_kinase_dom"/>
</dbReference>
<dbReference type="GO" id="GO:0009927">
    <property type="term" value="F:histidine phosphotransfer kinase activity"/>
    <property type="evidence" value="ECO:0007669"/>
    <property type="project" value="TreeGrafter"/>
</dbReference>
<dbReference type="EC" id="2.7.13.3" evidence="2"/>
<evidence type="ECO:0000256" key="7">
    <source>
        <dbReference type="SAM" id="Coils"/>
    </source>
</evidence>
<dbReference type="SMART" id="SM00387">
    <property type="entry name" value="HATPase_c"/>
    <property type="match status" value="1"/>
</dbReference>
<evidence type="ECO:0000256" key="5">
    <source>
        <dbReference type="ARBA" id="ARBA00022777"/>
    </source>
</evidence>
<keyword evidence="5 10" id="KW-0418">Kinase</keyword>
<dbReference type="Pfam" id="PF02518">
    <property type="entry name" value="HATPase_c"/>
    <property type="match status" value="1"/>
</dbReference>
<organism evidence="10 11">
    <name type="scientific">Desulfonema limicola</name>
    <dbReference type="NCBI Taxonomy" id="45656"/>
    <lineage>
        <taxon>Bacteria</taxon>
        <taxon>Pseudomonadati</taxon>
        <taxon>Thermodesulfobacteriota</taxon>
        <taxon>Desulfobacteria</taxon>
        <taxon>Desulfobacterales</taxon>
        <taxon>Desulfococcaceae</taxon>
        <taxon>Desulfonema</taxon>
    </lineage>
</organism>
<keyword evidence="11" id="KW-1185">Reference proteome</keyword>
<dbReference type="PROSITE" id="PS50109">
    <property type="entry name" value="HIS_KIN"/>
    <property type="match status" value="1"/>
</dbReference>
<dbReference type="SUPFAM" id="SSF52172">
    <property type="entry name" value="CheY-like"/>
    <property type="match status" value="1"/>
</dbReference>
<feature type="coiled-coil region" evidence="7">
    <location>
        <begin position="128"/>
        <end position="158"/>
    </location>
</feature>
<evidence type="ECO:0000256" key="4">
    <source>
        <dbReference type="ARBA" id="ARBA00022679"/>
    </source>
</evidence>
<dbReference type="Gene3D" id="3.30.565.10">
    <property type="entry name" value="Histidine kinase-like ATPase, C-terminal domain"/>
    <property type="match status" value="1"/>
</dbReference>
<dbReference type="EMBL" id="CP061799">
    <property type="protein sequence ID" value="QTA82105.1"/>
    <property type="molecule type" value="Genomic_DNA"/>
</dbReference>
<dbReference type="SMART" id="SM00448">
    <property type="entry name" value="REC"/>
    <property type="match status" value="1"/>
</dbReference>
<dbReference type="PRINTS" id="PR00344">
    <property type="entry name" value="BCTRLSENSOR"/>
</dbReference>
<sequence length="386" mass="43468">MFNDLKILVVDDDNFVKAILTEILESEGCIVKTAEHGIDGLEKYAENPDIDLIISDMNMPEMDGLSLIKELRARQADVPIIILTVNTEIDVALNAIRHGANDYLLKDENIQDTILISVERVIEKYQLKKQNLMLMADLEQKNSELEKSNQELIELNIQKNKFLGIAAHDLRGPLSGIIGMSELLMDPEFGTMNEEQIQYLNMIYTVSNGMINLLDDLLDVSIIESGRLETVFEKNNLKNLLDERIKLFRFAAEKKNIKIFSDFAQVPEIMFDNKRIAQVIDNLMTNAIKFSPQNSNIYVSLLQENDMIKVSVRDQGPGISEQDQSRLFGEFQKLSARPTGGETSTGLGLAIVKKIIDSHHGISEVHSTIGQGAEFSFKIPMNIKNI</sequence>
<dbReference type="GO" id="GO:0000155">
    <property type="term" value="F:phosphorelay sensor kinase activity"/>
    <property type="evidence" value="ECO:0007669"/>
    <property type="project" value="InterPro"/>
</dbReference>
<feature type="modified residue" description="4-aspartylphosphate" evidence="6">
    <location>
        <position position="56"/>
    </location>
</feature>
<dbReference type="InterPro" id="IPR036890">
    <property type="entry name" value="HATPase_C_sf"/>
</dbReference>
<dbReference type="RefSeq" id="WP_207688066.1">
    <property type="nucleotide sequence ID" value="NZ_CP061799.1"/>
</dbReference>
<dbReference type="Pfam" id="PF00072">
    <property type="entry name" value="Response_reg"/>
    <property type="match status" value="1"/>
</dbReference>
<evidence type="ECO:0000313" key="10">
    <source>
        <dbReference type="EMBL" id="QTA82105.1"/>
    </source>
</evidence>
<keyword evidence="7" id="KW-0175">Coiled coil</keyword>
<dbReference type="InterPro" id="IPR036097">
    <property type="entry name" value="HisK_dim/P_sf"/>
</dbReference>
<dbReference type="SUPFAM" id="SSF55874">
    <property type="entry name" value="ATPase domain of HSP90 chaperone/DNA topoisomerase II/histidine kinase"/>
    <property type="match status" value="1"/>
</dbReference>
<evidence type="ECO:0000259" key="9">
    <source>
        <dbReference type="PROSITE" id="PS50110"/>
    </source>
</evidence>
<dbReference type="PANTHER" id="PTHR43047:SF72">
    <property type="entry name" value="OSMOSENSING HISTIDINE PROTEIN KINASE SLN1"/>
    <property type="match status" value="1"/>
</dbReference>
<dbReference type="Pfam" id="PF00512">
    <property type="entry name" value="HisKA"/>
    <property type="match status" value="1"/>
</dbReference>
<reference evidence="10" key="1">
    <citation type="journal article" date="2021" name="Microb. Physiol.">
        <title>Proteogenomic Insights into the Physiology of Marine, Sulfate-Reducing, Filamentous Desulfonema limicola and Desulfonema magnum.</title>
        <authorList>
            <person name="Schnaars V."/>
            <person name="Wohlbrand L."/>
            <person name="Scheve S."/>
            <person name="Hinrichs C."/>
            <person name="Reinhardt R."/>
            <person name="Rabus R."/>
        </authorList>
    </citation>
    <scope>NUCLEOTIDE SEQUENCE</scope>
    <source>
        <strain evidence="10">5ac10</strain>
    </source>
</reference>
<feature type="domain" description="Histidine kinase" evidence="8">
    <location>
        <begin position="165"/>
        <end position="383"/>
    </location>
</feature>
<accession>A0A975BBA1</accession>
<protein>
    <recommendedName>
        <fullName evidence="2">histidine kinase</fullName>
        <ecNumber evidence="2">2.7.13.3</ecNumber>
    </recommendedName>
</protein>
<feature type="domain" description="Response regulatory" evidence="9">
    <location>
        <begin position="6"/>
        <end position="121"/>
    </location>
</feature>
<dbReference type="InterPro" id="IPR003661">
    <property type="entry name" value="HisK_dim/P_dom"/>
</dbReference>
<keyword evidence="3 6" id="KW-0597">Phosphoprotein</keyword>
<evidence type="ECO:0000313" key="11">
    <source>
        <dbReference type="Proteomes" id="UP000663720"/>
    </source>
</evidence>
<evidence type="ECO:0000256" key="3">
    <source>
        <dbReference type="ARBA" id="ARBA00022553"/>
    </source>
</evidence>
<dbReference type="PROSITE" id="PS50110">
    <property type="entry name" value="RESPONSE_REGULATORY"/>
    <property type="match status" value="1"/>
</dbReference>
<dbReference type="FunFam" id="3.30.565.10:FF:000006">
    <property type="entry name" value="Sensor histidine kinase WalK"/>
    <property type="match status" value="1"/>
</dbReference>
<name>A0A975BBA1_9BACT</name>
<evidence type="ECO:0000259" key="8">
    <source>
        <dbReference type="PROSITE" id="PS50109"/>
    </source>
</evidence>